<dbReference type="CDD" id="cd08436">
    <property type="entry name" value="PBP2_LTTR_like_3"/>
    <property type="match status" value="1"/>
</dbReference>
<comment type="caution">
    <text evidence="6">The sequence shown here is derived from an EMBL/GenBank/DDBJ whole genome shotgun (WGS) entry which is preliminary data.</text>
</comment>
<dbReference type="Proteomes" id="UP001597349">
    <property type="component" value="Unassembled WGS sequence"/>
</dbReference>
<accession>A0ABW4WKV9</accession>
<keyword evidence="3" id="KW-0238">DNA-binding</keyword>
<dbReference type="Pfam" id="PF03466">
    <property type="entry name" value="LysR_substrate"/>
    <property type="match status" value="1"/>
</dbReference>
<keyword evidence="2" id="KW-0805">Transcription regulation</keyword>
<keyword evidence="7" id="KW-1185">Reference proteome</keyword>
<dbReference type="Gene3D" id="3.40.190.290">
    <property type="match status" value="1"/>
</dbReference>
<gene>
    <name evidence="6" type="ORF">ACFSQT_29435</name>
</gene>
<sequence length="223" mass="24130">MIDVGRVSVADIEGLRCGSLSIGTVHSLPAFLDLPSLISRFHGTNSGIEVRLRQGDSAGLMGQLRAGQLDLAFLPLLDPPDDIVTRIVACEDMVVATPPNHPLAGRREVTLDELIGYPFVDFDIGWGTRPLIDRAFGLAGFQRRTVFDVTDVETIIDLVSKGLGIALLPETIAEMRTPRIAISEMAEPVICWELVVAHLRGEGSAPVNGAARAFLELLTFFET</sequence>
<protein>
    <submittedName>
        <fullName evidence="6">LysR substrate-binding domain-containing protein</fullName>
    </submittedName>
</protein>
<evidence type="ECO:0000256" key="4">
    <source>
        <dbReference type="ARBA" id="ARBA00023163"/>
    </source>
</evidence>
<evidence type="ECO:0000256" key="3">
    <source>
        <dbReference type="ARBA" id="ARBA00023125"/>
    </source>
</evidence>
<reference evidence="7" key="1">
    <citation type="journal article" date="2019" name="Int. J. Syst. Evol. Microbiol.">
        <title>The Global Catalogue of Microorganisms (GCM) 10K type strain sequencing project: providing services to taxonomists for standard genome sequencing and annotation.</title>
        <authorList>
            <consortium name="The Broad Institute Genomics Platform"/>
            <consortium name="The Broad Institute Genome Sequencing Center for Infectious Disease"/>
            <person name="Wu L."/>
            <person name="Ma J."/>
        </authorList>
    </citation>
    <scope>NUCLEOTIDE SEQUENCE [LARGE SCALE GENOMIC DNA]</scope>
    <source>
        <strain evidence="7">CGMCC 1.16226</strain>
    </source>
</reference>
<keyword evidence="4" id="KW-0804">Transcription</keyword>
<evidence type="ECO:0000259" key="5">
    <source>
        <dbReference type="Pfam" id="PF03466"/>
    </source>
</evidence>
<dbReference type="EMBL" id="JBHUGY010000051">
    <property type="protein sequence ID" value="MFD2057054.1"/>
    <property type="molecule type" value="Genomic_DNA"/>
</dbReference>
<dbReference type="SUPFAM" id="SSF53850">
    <property type="entry name" value="Periplasmic binding protein-like II"/>
    <property type="match status" value="1"/>
</dbReference>
<organism evidence="6 7">
    <name type="scientific">Mesorhizobium calcicola</name>
    <dbReference type="NCBI Taxonomy" id="1300310"/>
    <lineage>
        <taxon>Bacteria</taxon>
        <taxon>Pseudomonadati</taxon>
        <taxon>Pseudomonadota</taxon>
        <taxon>Alphaproteobacteria</taxon>
        <taxon>Hyphomicrobiales</taxon>
        <taxon>Phyllobacteriaceae</taxon>
        <taxon>Mesorhizobium</taxon>
    </lineage>
</organism>
<evidence type="ECO:0000313" key="6">
    <source>
        <dbReference type="EMBL" id="MFD2057054.1"/>
    </source>
</evidence>
<feature type="domain" description="LysR substrate-binding" evidence="5">
    <location>
        <begin position="15"/>
        <end position="218"/>
    </location>
</feature>
<dbReference type="PANTHER" id="PTHR30346:SF0">
    <property type="entry name" value="HCA OPERON TRANSCRIPTIONAL ACTIVATOR HCAR"/>
    <property type="match status" value="1"/>
</dbReference>
<comment type="similarity">
    <text evidence="1">Belongs to the LysR transcriptional regulatory family.</text>
</comment>
<proteinExistence type="inferred from homology"/>
<dbReference type="PANTHER" id="PTHR30346">
    <property type="entry name" value="TRANSCRIPTIONAL DUAL REGULATOR HCAR-RELATED"/>
    <property type="match status" value="1"/>
</dbReference>
<evidence type="ECO:0000313" key="7">
    <source>
        <dbReference type="Proteomes" id="UP001597349"/>
    </source>
</evidence>
<evidence type="ECO:0000256" key="1">
    <source>
        <dbReference type="ARBA" id="ARBA00009437"/>
    </source>
</evidence>
<dbReference type="InterPro" id="IPR005119">
    <property type="entry name" value="LysR_subst-bd"/>
</dbReference>
<evidence type="ECO:0000256" key="2">
    <source>
        <dbReference type="ARBA" id="ARBA00023015"/>
    </source>
</evidence>
<name>A0ABW4WKV9_9HYPH</name>
<dbReference type="RefSeq" id="WP_379024821.1">
    <property type="nucleotide sequence ID" value="NZ_JBHUGY010000051.1"/>
</dbReference>